<evidence type="ECO:0000256" key="1">
    <source>
        <dbReference type="ARBA" id="ARBA00004651"/>
    </source>
</evidence>
<evidence type="ECO:0000256" key="3">
    <source>
        <dbReference type="ARBA" id="ARBA00022448"/>
    </source>
</evidence>
<organism evidence="15 16">
    <name type="scientific">Anaerosolibacter carboniphilus</name>
    <dbReference type="NCBI Taxonomy" id="1417629"/>
    <lineage>
        <taxon>Bacteria</taxon>
        <taxon>Bacillati</taxon>
        <taxon>Bacillota</taxon>
        <taxon>Clostridia</taxon>
        <taxon>Peptostreptococcales</taxon>
        <taxon>Thermotaleaceae</taxon>
        <taxon>Anaerosolibacter</taxon>
    </lineage>
</organism>
<keyword evidence="11" id="KW-0739">Sodium transport</keyword>
<keyword evidence="7 14" id="KW-1133">Transmembrane helix</keyword>
<keyword evidence="10 14" id="KW-0472">Membrane</keyword>
<evidence type="ECO:0000256" key="8">
    <source>
        <dbReference type="ARBA" id="ARBA00023053"/>
    </source>
</evidence>
<evidence type="ECO:0000256" key="2">
    <source>
        <dbReference type="ARBA" id="ARBA00006434"/>
    </source>
</evidence>
<comment type="similarity">
    <text evidence="2 13">Belongs to the sodium:solute symporter (SSF) (TC 2.A.21) family.</text>
</comment>
<sequence length="481" mass="51713">MSLGTLLWLLTILLCGAFLVISWKVKDTASSSFSNYAIGGKSFPMYLIFFTQFATIMGVGNFVGHAGKGYSVGLPWMAFILGEQGSKIIFALFFAGLAGRFTYNTFPEMVDDLITRDRITRALGGILASMIMIAWVGGQGKAFGNIFNIVTGANPIPIILFFSGVFILYTTLGGIYSVVWTDLLQGVLVVLFGTAFYIYAFSPVNWSMAELGGRLAEIGKAELWTMGSGNTLELITKFVTGCVGILVAQIYWQRCFSAKDGKTARNGLLYSGIIAIIMVMLTALIGMVILTLNQGLKPDDAMPWFMLNYVPVGISAMIFVLILAAGMSSADSNLNSASILIVNDLIKPFNKEATDVQLVKYAKGLTIVIGIFAALAAIYASSIIDLFSRAYAMAGGGLVPLLLVGLLWKERTNEAFEMGKKNSKVTPWGARVGIVTGSVLTQVTALGPNRMLIALVISAVLIVVVSGFTRNKNKIEEGEAV</sequence>
<evidence type="ECO:0000256" key="5">
    <source>
        <dbReference type="ARBA" id="ARBA00022692"/>
    </source>
</evidence>
<gene>
    <name evidence="15" type="ORF">HNQ80_003169</name>
</gene>
<keyword evidence="16" id="KW-1185">Reference proteome</keyword>
<evidence type="ECO:0000256" key="13">
    <source>
        <dbReference type="RuleBase" id="RU362091"/>
    </source>
</evidence>
<feature type="transmembrane region" description="Helical" evidence="14">
    <location>
        <begin position="268"/>
        <end position="292"/>
    </location>
</feature>
<evidence type="ECO:0000256" key="11">
    <source>
        <dbReference type="ARBA" id="ARBA00023201"/>
    </source>
</evidence>
<comment type="caution">
    <text evidence="15">The sequence shown here is derived from an EMBL/GenBank/DDBJ whole genome shotgun (WGS) entry which is preliminary data.</text>
</comment>
<name>A0A841KUM6_9FIRM</name>
<evidence type="ECO:0000313" key="15">
    <source>
        <dbReference type="EMBL" id="MBB6217063.1"/>
    </source>
</evidence>
<keyword evidence="8" id="KW-0915">Sodium</keyword>
<feature type="transmembrane region" description="Helical" evidence="14">
    <location>
        <begin position="6"/>
        <end position="25"/>
    </location>
</feature>
<comment type="subcellular location">
    <subcellularLocation>
        <location evidence="1">Cell membrane</location>
        <topology evidence="1">Multi-pass membrane protein</topology>
    </subcellularLocation>
</comment>
<feature type="transmembrane region" description="Helical" evidence="14">
    <location>
        <begin position="76"/>
        <end position="98"/>
    </location>
</feature>
<evidence type="ECO:0000313" key="16">
    <source>
        <dbReference type="Proteomes" id="UP000579281"/>
    </source>
</evidence>
<evidence type="ECO:0000256" key="7">
    <source>
        <dbReference type="ARBA" id="ARBA00022989"/>
    </source>
</evidence>
<dbReference type="RefSeq" id="WP_184311582.1">
    <property type="nucleotide sequence ID" value="NZ_JACHEN010000020.1"/>
</dbReference>
<dbReference type="GO" id="GO:0015293">
    <property type="term" value="F:symporter activity"/>
    <property type="evidence" value="ECO:0007669"/>
    <property type="project" value="UniProtKB-KW"/>
</dbReference>
<evidence type="ECO:0000256" key="4">
    <source>
        <dbReference type="ARBA" id="ARBA00022475"/>
    </source>
</evidence>
<keyword evidence="4" id="KW-1003">Cell membrane</keyword>
<dbReference type="PANTHER" id="PTHR48086:SF3">
    <property type="entry name" value="SODIUM_PROLINE SYMPORTER"/>
    <property type="match status" value="1"/>
</dbReference>
<dbReference type="Gene3D" id="1.20.1730.10">
    <property type="entry name" value="Sodium/glucose cotransporter"/>
    <property type="match status" value="1"/>
</dbReference>
<accession>A0A841KUM6</accession>
<feature type="transmembrane region" description="Helical" evidence="14">
    <location>
        <begin position="183"/>
        <end position="201"/>
    </location>
</feature>
<reference evidence="15 16" key="1">
    <citation type="submission" date="2020-08" db="EMBL/GenBank/DDBJ databases">
        <title>Genomic Encyclopedia of Type Strains, Phase IV (KMG-IV): sequencing the most valuable type-strain genomes for metagenomic binning, comparative biology and taxonomic classification.</title>
        <authorList>
            <person name="Goeker M."/>
        </authorList>
    </citation>
    <scope>NUCLEOTIDE SEQUENCE [LARGE SCALE GENOMIC DNA]</scope>
    <source>
        <strain evidence="15 16">DSM 103526</strain>
    </source>
</reference>
<proteinExistence type="inferred from homology"/>
<dbReference type="AlphaFoldDB" id="A0A841KUM6"/>
<evidence type="ECO:0000256" key="14">
    <source>
        <dbReference type="SAM" id="Phobius"/>
    </source>
</evidence>
<dbReference type="Pfam" id="PF00474">
    <property type="entry name" value="SSF"/>
    <property type="match status" value="1"/>
</dbReference>
<feature type="transmembrane region" description="Helical" evidence="14">
    <location>
        <begin position="365"/>
        <end position="384"/>
    </location>
</feature>
<keyword evidence="6" id="KW-0769">Symport</keyword>
<dbReference type="InterPro" id="IPR038377">
    <property type="entry name" value="Na/Glc_symporter_sf"/>
</dbReference>
<evidence type="ECO:0000256" key="10">
    <source>
        <dbReference type="ARBA" id="ARBA00023136"/>
    </source>
</evidence>
<feature type="transmembrane region" description="Helical" evidence="14">
    <location>
        <begin position="390"/>
        <end position="408"/>
    </location>
</feature>
<dbReference type="GO" id="GO:0005886">
    <property type="term" value="C:plasma membrane"/>
    <property type="evidence" value="ECO:0007669"/>
    <property type="project" value="UniProtKB-SubCell"/>
</dbReference>
<keyword evidence="5 14" id="KW-0812">Transmembrane</keyword>
<feature type="transmembrane region" description="Helical" evidence="14">
    <location>
        <begin position="234"/>
        <end position="252"/>
    </location>
</feature>
<feature type="transmembrane region" description="Helical" evidence="14">
    <location>
        <begin position="451"/>
        <end position="469"/>
    </location>
</feature>
<feature type="transmembrane region" description="Helical" evidence="14">
    <location>
        <begin position="428"/>
        <end position="445"/>
    </location>
</feature>
<dbReference type="InterPro" id="IPR050277">
    <property type="entry name" value="Sodium:Solute_Symporter"/>
</dbReference>
<comment type="catalytic activity">
    <reaction evidence="12">
        <text>L-proline(in) + Na(+)(in) = L-proline(out) + Na(+)(out)</text>
        <dbReference type="Rhea" id="RHEA:28967"/>
        <dbReference type="ChEBI" id="CHEBI:29101"/>
        <dbReference type="ChEBI" id="CHEBI:60039"/>
    </reaction>
</comment>
<dbReference type="GO" id="GO:0006814">
    <property type="term" value="P:sodium ion transport"/>
    <property type="evidence" value="ECO:0007669"/>
    <property type="project" value="UniProtKB-KW"/>
</dbReference>
<feature type="transmembrane region" description="Helical" evidence="14">
    <location>
        <begin position="156"/>
        <end position="176"/>
    </location>
</feature>
<dbReference type="InterPro" id="IPR001734">
    <property type="entry name" value="Na/solute_symporter"/>
</dbReference>
<keyword evidence="3" id="KW-0813">Transport</keyword>
<dbReference type="Proteomes" id="UP000579281">
    <property type="component" value="Unassembled WGS sequence"/>
</dbReference>
<dbReference type="PROSITE" id="PS50283">
    <property type="entry name" value="NA_SOLUT_SYMP_3"/>
    <property type="match status" value="1"/>
</dbReference>
<feature type="transmembrane region" description="Helical" evidence="14">
    <location>
        <begin position="46"/>
        <end position="64"/>
    </location>
</feature>
<dbReference type="PANTHER" id="PTHR48086">
    <property type="entry name" value="SODIUM/PROLINE SYMPORTER-RELATED"/>
    <property type="match status" value="1"/>
</dbReference>
<dbReference type="EMBL" id="JACHEN010000020">
    <property type="protein sequence ID" value="MBB6217063.1"/>
    <property type="molecule type" value="Genomic_DNA"/>
</dbReference>
<evidence type="ECO:0000256" key="12">
    <source>
        <dbReference type="ARBA" id="ARBA00033708"/>
    </source>
</evidence>
<evidence type="ECO:0000256" key="9">
    <source>
        <dbReference type="ARBA" id="ARBA00023065"/>
    </source>
</evidence>
<feature type="transmembrane region" description="Helical" evidence="14">
    <location>
        <begin position="304"/>
        <end position="325"/>
    </location>
</feature>
<protein>
    <submittedName>
        <fullName evidence="15">SSS family solute:Na+ symporter</fullName>
    </submittedName>
</protein>
<feature type="transmembrane region" description="Helical" evidence="14">
    <location>
        <begin position="119"/>
        <end position="136"/>
    </location>
</feature>
<dbReference type="CDD" id="cd10322">
    <property type="entry name" value="SLC5sbd"/>
    <property type="match status" value="1"/>
</dbReference>
<keyword evidence="9" id="KW-0406">Ion transport</keyword>
<evidence type="ECO:0000256" key="6">
    <source>
        <dbReference type="ARBA" id="ARBA00022847"/>
    </source>
</evidence>